<dbReference type="AlphaFoldDB" id="A0A1I2WRK9"/>
<dbReference type="OrthoDB" id="8005590at2"/>
<reference evidence="2" key="1">
    <citation type="submission" date="2016-10" db="EMBL/GenBank/DDBJ databases">
        <authorList>
            <person name="Varghese N."/>
            <person name="Submissions S."/>
        </authorList>
    </citation>
    <scope>NUCLEOTIDE SEQUENCE [LARGE SCALE GENOMIC DNA]</scope>
    <source>
        <strain evidence="2">Gh-105</strain>
    </source>
</reference>
<dbReference type="STRING" id="582675.SAMN05192565_12550"/>
<name>A0A1I2WRK9_9HYPH</name>
<dbReference type="EMBL" id="FOPM01000025">
    <property type="protein sequence ID" value="SFH03006.1"/>
    <property type="molecule type" value="Genomic_DNA"/>
</dbReference>
<evidence type="ECO:0000313" key="2">
    <source>
        <dbReference type="Proteomes" id="UP000199229"/>
    </source>
</evidence>
<accession>A0A1I2WRK9</accession>
<dbReference type="InterPro" id="IPR036629">
    <property type="entry name" value="YjbJ_sf"/>
</dbReference>
<dbReference type="RefSeq" id="WP_091974478.1">
    <property type="nucleotide sequence ID" value="NZ_FOPM01000025.1"/>
</dbReference>
<organism evidence="1 2">
    <name type="scientific">Methylobacterium gossipiicola</name>
    <dbReference type="NCBI Taxonomy" id="582675"/>
    <lineage>
        <taxon>Bacteria</taxon>
        <taxon>Pseudomonadati</taxon>
        <taxon>Pseudomonadota</taxon>
        <taxon>Alphaproteobacteria</taxon>
        <taxon>Hyphomicrobiales</taxon>
        <taxon>Methylobacteriaceae</taxon>
        <taxon>Methylobacterium</taxon>
    </lineage>
</organism>
<dbReference type="Gene3D" id="1.10.1470.10">
    <property type="entry name" value="YjbJ"/>
    <property type="match status" value="1"/>
</dbReference>
<proteinExistence type="predicted"/>
<gene>
    <name evidence="1" type="ORF">SAMN05192565_12550</name>
</gene>
<keyword evidence="2" id="KW-1185">Reference proteome</keyword>
<evidence type="ECO:0000313" key="1">
    <source>
        <dbReference type="EMBL" id="SFH03006.1"/>
    </source>
</evidence>
<dbReference type="SUPFAM" id="SSF69047">
    <property type="entry name" value="Hypothetical protein YjbJ"/>
    <property type="match status" value="1"/>
</dbReference>
<dbReference type="Proteomes" id="UP000199229">
    <property type="component" value="Unassembled WGS sequence"/>
</dbReference>
<protein>
    <submittedName>
        <fullName evidence="1">Uncharacterized conserved protein YjbJ, UPF0337 family</fullName>
    </submittedName>
</protein>
<sequence length="134" mass="14875">MNRDQIEGGLRHLRGRGRTALGAVTGRPRQQIDGAVDQVAGALQHGYGRARERADGLHRDGSQFIDEARTRGRALAGDVQDRAEDLRRRGRGYRDEAVRRGRDIVARADDNRGTTLLMVAAAAFATGWLMRRTR</sequence>